<dbReference type="EMBL" id="JAAALK010000081">
    <property type="protein sequence ID" value="KAG8088785.1"/>
    <property type="molecule type" value="Genomic_DNA"/>
</dbReference>
<gene>
    <name evidence="1" type="ORF">GUJ93_ZPchr0011g27681</name>
</gene>
<organism evidence="1 2">
    <name type="scientific">Zizania palustris</name>
    <name type="common">Northern wild rice</name>
    <dbReference type="NCBI Taxonomy" id="103762"/>
    <lineage>
        <taxon>Eukaryota</taxon>
        <taxon>Viridiplantae</taxon>
        <taxon>Streptophyta</taxon>
        <taxon>Embryophyta</taxon>
        <taxon>Tracheophyta</taxon>
        <taxon>Spermatophyta</taxon>
        <taxon>Magnoliopsida</taxon>
        <taxon>Liliopsida</taxon>
        <taxon>Poales</taxon>
        <taxon>Poaceae</taxon>
        <taxon>BOP clade</taxon>
        <taxon>Oryzoideae</taxon>
        <taxon>Oryzeae</taxon>
        <taxon>Zizaniinae</taxon>
        <taxon>Zizania</taxon>
    </lineage>
</organism>
<evidence type="ECO:0000313" key="2">
    <source>
        <dbReference type="Proteomes" id="UP000729402"/>
    </source>
</evidence>
<protein>
    <submittedName>
        <fullName evidence="1">Uncharacterized protein</fullName>
    </submittedName>
</protein>
<comment type="caution">
    <text evidence="1">The sequence shown here is derived from an EMBL/GenBank/DDBJ whole genome shotgun (WGS) entry which is preliminary data.</text>
</comment>
<dbReference type="Proteomes" id="UP000729402">
    <property type="component" value="Unassembled WGS sequence"/>
</dbReference>
<reference evidence="1" key="1">
    <citation type="journal article" date="2021" name="bioRxiv">
        <title>Whole Genome Assembly and Annotation of Northern Wild Rice, Zizania palustris L., Supports a Whole Genome Duplication in the Zizania Genus.</title>
        <authorList>
            <person name="Haas M."/>
            <person name="Kono T."/>
            <person name="Macchietto M."/>
            <person name="Millas R."/>
            <person name="McGilp L."/>
            <person name="Shao M."/>
            <person name="Duquette J."/>
            <person name="Hirsch C.N."/>
            <person name="Kimball J."/>
        </authorList>
    </citation>
    <scope>NUCLEOTIDE SEQUENCE</scope>
    <source>
        <tissue evidence="1">Fresh leaf tissue</tissue>
    </source>
</reference>
<dbReference type="AlphaFoldDB" id="A0A8J5WDB1"/>
<proteinExistence type="predicted"/>
<name>A0A8J5WDB1_ZIZPA</name>
<evidence type="ECO:0000313" key="1">
    <source>
        <dbReference type="EMBL" id="KAG8088785.1"/>
    </source>
</evidence>
<sequence>MVPRSTSTLPSLTSVRASRIINDTIGCGASSIRHQMAVTSVLLCLPEVDDLAVSDDEVLCLRRVATIPRTVDDGVQKADVRVLVMEVFVGDF</sequence>
<reference evidence="1" key="2">
    <citation type="submission" date="2021-02" db="EMBL/GenBank/DDBJ databases">
        <authorList>
            <person name="Kimball J.A."/>
            <person name="Haas M.W."/>
            <person name="Macchietto M."/>
            <person name="Kono T."/>
            <person name="Duquette J."/>
            <person name="Shao M."/>
        </authorList>
    </citation>
    <scope>NUCLEOTIDE SEQUENCE</scope>
    <source>
        <tissue evidence="1">Fresh leaf tissue</tissue>
    </source>
</reference>
<accession>A0A8J5WDB1</accession>
<keyword evidence="2" id="KW-1185">Reference proteome</keyword>